<dbReference type="SFLD" id="SFLDG00002">
    <property type="entry name" value="C1.7:_P-type_atpase_like"/>
    <property type="match status" value="1"/>
</dbReference>
<evidence type="ECO:0000256" key="17">
    <source>
        <dbReference type="ARBA" id="ARBA00048694"/>
    </source>
</evidence>
<keyword evidence="16 18" id="KW-0472">Membrane</keyword>
<keyword evidence="13" id="KW-1278">Translocase</keyword>
<dbReference type="FunFam" id="3.40.1110.10:FF:000053">
    <property type="entry name" value="Cation-transporting ATPase, E1-E2 family"/>
    <property type="match status" value="1"/>
</dbReference>
<keyword evidence="12" id="KW-0067">ATP-binding</keyword>
<comment type="catalytic activity">
    <reaction evidence="17">
        <text>Ca(2+)(in) + ATP + H2O = Ca(2+)(out) + ADP + phosphate + H(+)</text>
        <dbReference type="Rhea" id="RHEA:18105"/>
        <dbReference type="ChEBI" id="CHEBI:15377"/>
        <dbReference type="ChEBI" id="CHEBI:15378"/>
        <dbReference type="ChEBI" id="CHEBI:29108"/>
        <dbReference type="ChEBI" id="CHEBI:30616"/>
        <dbReference type="ChEBI" id="CHEBI:43474"/>
        <dbReference type="ChEBI" id="CHEBI:456216"/>
        <dbReference type="EC" id="7.2.2.10"/>
    </reaction>
</comment>
<dbReference type="GO" id="GO:0005886">
    <property type="term" value="C:plasma membrane"/>
    <property type="evidence" value="ECO:0007669"/>
    <property type="project" value="UniProtKB-SubCell"/>
</dbReference>
<dbReference type="InterPro" id="IPR008250">
    <property type="entry name" value="ATPase_P-typ_transduc_dom_A_sf"/>
</dbReference>
<dbReference type="SMART" id="SM00831">
    <property type="entry name" value="Cation_ATPase_N"/>
    <property type="match status" value="1"/>
</dbReference>
<dbReference type="Gene3D" id="2.70.150.10">
    <property type="entry name" value="Calcium-transporting ATPase, cytoplasmic transduction domain A"/>
    <property type="match status" value="1"/>
</dbReference>
<dbReference type="Proteomes" id="UP000254664">
    <property type="component" value="Unassembled WGS sequence"/>
</dbReference>
<evidence type="ECO:0000259" key="19">
    <source>
        <dbReference type="SMART" id="SM00831"/>
    </source>
</evidence>
<evidence type="ECO:0000256" key="10">
    <source>
        <dbReference type="ARBA" id="ARBA00022741"/>
    </source>
</evidence>
<dbReference type="GO" id="GO:0016887">
    <property type="term" value="F:ATP hydrolysis activity"/>
    <property type="evidence" value="ECO:0007669"/>
    <property type="project" value="InterPro"/>
</dbReference>
<keyword evidence="7" id="KW-0109">Calcium transport</keyword>
<keyword evidence="9" id="KW-0479">Metal-binding</keyword>
<dbReference type="Gene3D" id="3.40.1110.10">
    <property type="entry name" value="Calcium-transporting ATPase, cytoplasmic domain N"/>
    <property type="match status" value="1"/>
</dbReference>
<evidence type="ECO:0000256" key="4">
    <source>
        <dbReference type="ARBA" id="ARBA00022448"/>
    </source>
</evidence>
<protein>
    <recommendedName>
        <fullName evidence="3">P-type Ca(2+) transporter</fullName>
        <ecNumber evidence="3">7.2.2.10</ecNumber>
    </recommendedName>
</protein>
<dbReference type="Pfam" id="PF00122">
    <property type="entry name" value="E1-E2_ATPase"/>
    <property type="match status" value="1"/>
</dbReference>
<feature type="transmembrane region" description="Helical" evidence="18">
    <location>
        <begin position="670"/>
        <end position="692"/>
    </location>
</feature>
<evidence type="ECO:0000256" key="7">
    <source>
        <dbReference type="ARBA" id="ARBA00022568"/>
    </source>
</evidence>
<evidence type="ECO:0000256" key="14">
    <source>
        <dbReference type="ARBA" id="ARBA00022989"/>
    </source>
</evidence>
<dbReference type="Pfam" id="PF00690">
    <property type="entry name" value="Cation_ATPase_N"/>
    <property type="match status" value="1"/>
</dbReference>
<dbReference type="GO" id="GO:0046872">
    <property type="term" value="F:metal ion binding"/>
    <property type="evidence" value="ECO:0007669"/>
    <property type="project" value="UniProtKB-KW"/>
</dbReference>
<dbReference type="InterPro" id="IPR036412">
    <property type="entry name" value="HAD-like_sf"/>
</dbReference>
<feature type="transmembrane region" description="Helical" evidence="18">
    <location>
        <begin position="845"/>
        <end position="866"/>
    </location>
</feature>
<dbReference type="SUPFAM" id="SSF56784">
    <property type="entry name" value="HAD-like"/>
    <property type="match status" value="1"/>
</dbReference>
<dbReference type="InterPro" id="IPR023299">
    <property type="entry name" value="ATPase_P-typ_cyto_dom_N"/>
</dbReference>
<dbReference type="InterPro" id="IPR006068">
    <property type="entry name" value="ATPase_P-typ_cation-transptr_C"/>
</dbReference>
<dbReference type="InterPro" id="IPR023214">
    <property type="entry name" value="HAD_sf"/>
</dbReference>
<dbReference type="SUPFAM" id="SSF81665">
    <property type="entry name" value="Calcium ATPase, transmembrane domain M"/>
    <property type="match status" value="1"/>
</dbReference>
<keyword evidence="15" id="KW-0406">Ion transport</keyword>
<dbReference type="PRINTS" id="PR00119">
    <property type="entry name" value="CATATPASE"/>
</dbReference>
<dbReference type="OrthoDB" id="9760364at2"/>
<feature type="transmembrane region" description="Helical" evidence="18">
    <location>
        <begin position="274"/>
        <end position="295"/>
    </location>
</feature>
<dbReference type="InterPro" id="IPR044492">
    <property type="entry name" value="P_typ_ATPase_HD_dom"/>
</dbReference>
<dbReference type="InterPro" id="IPR006408">
    <property type="entry name" value="P-type_ATPase_IIB"/>
</dbReference>
<dbReference type="PRINTS" id="PR00120">
    <property type="entry name" value="HATPASE"/>
</dbReference>
<dbReference type="InterPro" id="IPR004014">
    <property type="entry name" value="ATPase_P-typ_cation-transptr_N"/>
</dbReference>
<dbReference type="SUPFAM" id="SSF81660">
    <property type="entry name" value="Metal cation-transporting ATPase, ATP-binding domain N"/>
    <property type="match status" value="1"/>
</dbReference>
<dbReference type="GO" id="GO:0005524">
    <property type="term" value="F:ATP binding"/>
    <property type="evidence" value="ECO:0007669"/>
    <property type="project" value="UniProtKB-KW"/>
</dbReference>
<dbReference type="EMBL" id="UFWZ01000001">
    <property type="protein sequence ID" value="SUY46891.1"/>
    <property type="molecule type" value="Genomic_DNA"/>
</dbReference>
<reference evidence="20 21" key="1">
    <citation type="submission" date="2018-06" db="EMBL/GenBank/DDBJ databases">
        <authorList>
            <consortium name="Pathogen Informatics"/>
            <person name="Doyle S."/>
        </authorList>
    </citation>
    <scope>NUCLEOTIDE SEQUENCE [LARGE SCALE GENOMIC DNA]</scope>
    <source>
        <strain evidence="20 21">NCTC9836</strain>
    </source>
</reference>
<gene>
    <name evidence="20" type="primary">yloB_2</name>
    <name evidence="20" type="ORF">NCTC9836_01202</name>
</gene>
<evidence type="ECO:0000256" key="18">
    <source>
        <dbReference type="SAM" id="Phobius"/>
    </source>
</evidence>
<keyword evidence="5" id="KW-1003">Cell membrane</keyword>
<evidence type="ECO:0000256" key="12">
    <source>
        <dbReference type="ARBA" id="ARBA00022840"/>
    </source>
</evidence>
<evidence type="ECO:0000256" key="8">
    <source>
        <dbReference type="ARBA" id="ARBA00022692"/>
    </source>
</evidence>
<dbReference type="Pfam" id="PF00689">
    <property type="entry name" value="Cation_ATPase_C"/>
    <property type="match status" value="1"/>
</dbReference>
<evidence type="ECO:0000256" key="6">
    <source>
        <dbReference type="ARBA" id="ARBA00022553"/>
    </source>
</evidence>
<dbReference type="RefSeq" id="WP_115640906.1">
    <property type="nucleotide sequence ID" value="NZ_UFWZ01000001.1"/>
</dbReference>
<feature type="transmembrane region" description="Helical" evidence="18">
    <location>
        <begin position="810"/>
        <end position="833"/>
    </location>
</feature>
<dbReference type="AlphaFoldDB" id="A0A381J6M5"/>
<evidence type="ECO:0000256" key="15">
    <source>
        <dbReference type="ARBA" id="ARBA00023065"/>
    </source>
</evidence>
<dbReference type="InterPro" id="IPR059000">
    <property type="entry name" value="ATPase_P-type_domA"/>
</dbReference>
<evidence type="ECO:0000313" key="21">
    <source>
        <dbReference type="Proteomes" id="UP000254664"/>
    </source>
</evidence>
<dbReference type="PROSITE" id="PS00154">
    <property type="entry name" value="ATPASE_E1_E2"/>
    <property type="match status" value="1"/>
</dbReference>
<evidence type="ECO:0000313" key="20">
    <source>
        <dbReference type="EMBL" id="SUY46891.1"/>
    </source>
</evidence>
<dbReference type="Gene3D" id="3.40.50.1000">
    <property type="entry name" value="HAD superfamily/HAD-like"/>
    <property type="match status" value="1"/>
</dbReference>
<feature type="domain" description="Cation-transporting P-type ATPase N-terminal" evidence="19">
    <location>
        <begin position="1"/>
        <end position="75"/>
    </location>
</feature>
<dbReference type="InterPro" id="IPR018303">
    <property type="entry name" value="ATPase_P-typ_P_site"/>
</dbReference>
<evidence type="ECO:0000256" key="3">
    <source>
        <dbReference type="ARBA" id="ARBA00012790"/>
    </source>
</evidence>
<evidence type="ECO:0000256" key="13">
    <source>
        <dbReference type="ARBA" id="ARBA00022967"/>
    </source>
</evidence>
<name>A0A381J6M5_9CLOT</name>
<dbReference type="Pfam" id="PF13246">
    <property type="entry name" value="Cation_ATPase"/>
    <property type="match status" value="1"/>
</dbReference>
<dbReference type="PANTHER" id="PTHR42861">
    <property type="entry name" value="CALCIUM-TRANSPORTING ATPASE"/>
    <property type="match status" value="1"/>
</dbReference>
<dbReference type="InterPro" id="IPR023298">
    <property type="entry name" value="ATPase_P-typ_TM_dom_sf"/>
</dbReference>
<keyword evidence="6" id="KW-0597">Phosphoprotein</keyword>
<feature type="transmembrane region" description="Helical" evidence="18">
    <location>
        <begin position="244"/>
        <end position="262"/>
    </location>
</feature>
<dbReference type="FunFam" id="3.40.50.1000:FF:000001">
    <property type="entry name" value="Phospholipid-transporting ATPase IC"/>
    <property type="match status" value="1"/>
</dbReference>
<dbReference type="NCBIfam" id="TIGR01517">
    <property type="entry name" value="ATPase-IIB_Ca"/>
    <property type="match status" value="1"/>
</dbReference>
<sequence length="873" mass="94986">MWFKKTIEDTLKELEVDPSKGLSSNEAKSRLEKYGENKLASKPKKTGIQIFMSQLKDPMIFILLVAALVSGIMGEISDAIIILLVIFINAIVGTVQESKAEKALEALKKLSTPKAIVKRDGISLEIPSENVVPGDIIILDAGRYIPADLRLISTANMKVEESALTGESVPVEKNCKLVLEGSDIALGDQKNMTFSSTLVTYGRGTGVAVSTGMNTEIGKIAKMLDQEGNEMTPLQKKLAELGKVLGIGALAICAIMFIISVIQKRDVFEMLLTAISLAVAAIPEGLPAIVAIVLAMGVQRMIKEHAIVRKLPAVETLGSVNVICSDKTGTLTQNKMTVTKFFTIDGLKPINELDINKSSEKLLIDALVLCNDATYSKDSSTGDPTEIALLVAGDNAGMLKEELDSTYERIDELPFESDRKLMTTVNKYNGQNYVFTKGAVDNLLKVSTKIYINGEIKDLTDDLRSQIMESSNSMSNSALRVLSAAYKVIPNEDITVDLLESDLIFIGLVGMIDPPRLEVKDSIAICKKSGIRTIMITGDHKNTAFAIARELGIAEDINECISGPEIERLPDGKLNAQIDNYKVFARVSPEHKVKIVKAFKSKGNTVSMTGDGVNDAPSLKAADIGVAMGITGTDVAKGAADIILTDDNFSTIVSAIEEGRNIYNNIKKSIIFLLSCNLGEIIALFVAILLAWETPLKPIHILWVNLITDTLPALSLGVDPGDKNVMDNPPRNPKESLFSGGTPIFLILNGILIGSLTLFAFKYGEAKYDTLQHAQTMAFVVLSVSQLFHSLNMRHPEKSIFQVGLFTNKYLIFSIAFGIFLQDVIITVPFLANVFDVFDLTMNDWLFVGGLSIIPLVLNEIAKIFIRMKKKSA</sequence>
<dbReference type="FunFam" id="2.70.150.10:FF:000016">
    <property type="entry name" value="Calcium-transporting P-type ATPase putative"/>
    <property type="match status" value="1"/>
</dbReference>
<dbReference type="NCBIfam" id="TIGR01494">
    <property type="entry name" value="ATPase_P-type"/>
    <property type="match status" value="3"/>
</dbReference>
<evidence type="ECO:0000256" key="9">
    <source>
        <dbReference type="ARBA" id="ARBA00022723"/>
    </source>
</evidence>
<keyword evidence="8 18" id="KW-0812">Transmembrane</keyword>
<comment type="subcellular location">
    <subcellularLocation>
        <location evidence="1">Cell membrane</location>
        <topology evidence="1">Multi-pass membrane protein</topology>
    </subcellularLocation>
</comment>
<dbReference type="GO" id="GO:0140352">
    <property type="term" value="P:export from cell"/>
    <property type="evidence" value="ECO:0007669"/>
    <property type="project" value="UniProtKB-ARBA"/>
</dbReference>
<dbReference type="InterPro" id="IPR001757">
    <property type="entry name" value="P_typ_ATPase"/>
</dbReference>
<dbReference type="Gene3D" id="1.20.1110.10">
    <property type="entry name" value="Calcium-transporting ATPase, transmembrane domain"/>
    <property type="match status" value="1"/>
</dbReference>
<feature type="transmembrane region" description="Helical" evidence="18">
    <location>
        <begin position="59"/>
        <end position="92"/>
    </location>
</feature>
<dbReference type="GO" id="GO:0005388">
    <property type="term" value="F:P-type calcium transporter activity"/>
    <property type="evidence" value="ECO:0007669"/>
    <property type="project" value="UniProtKB-EC"/>
</dbReference>
<evidence type="ECO:0000256" key="11">
    <source>
        <dbReference type="ARBA" id="ARBA00022837"/>
    </source>
</evidence>
<dbReference type="SFLD" id="SFLDF00027">
    <property type="entry name" value="p-type_atpase"/>
    <property type="match status" value="1"/>
</dbReference>
<dbReference type="SFLD" id="SFLDS00003">
    <property type="entry name" value="Haloacid_Dehalogenase"/>
    <property type="match status" value="1"/>
</dbReference>
<organism evidence="20 21">
    <name type="scientific">Clostridium putrefaciens</name>
    <dbReference type="NCBI Taxonomy" id="99675"/>
    <lineage>
        <taxon>Bacteria</taxon>
        <taxon>Bacillati</taxon>
        <taxon>Bacillota</taxon>
        <taxon>Clostridia</taxon>
        <taxon>Eubacteriales</taxon>
        <taxon>Clostridiaceae</taxon>
        <taxon>Clostridium</taxon>
    </lineage>
</organism>
<keyword evidence="4" id="KW-0813">Transport</keyword>
<dbReference type="CDD" id="cd02089">
    <property type="entry name" value="P-type_ATPase_Ca_prok"/>
    <property type="match status" value="1"/>
</dbReference>
<proteinExistence type="inferred from homology"/>
<keyword evidence="14 18" id="KW-1133">Transmembrane helix</keyword>
<evidence type="ECO:0000256" key="5">
    <source>
        <dbReference type="ARBA" id="ARBA00022475"/>
    </source>
</evidence>
<dbReference type="EC" id="7.2.2.10" evidence="3"/>
<evidence type="ECO:0000256" key="16">
    <source>
        <dbReference type="ARBA" id="ARBA00023136"/>
    </source>
</evidence>
<keyword evidence="11" id="KW-0106">Calcium</keyword>
<evidence type="ECO:0000256" key="2">
    <source>
        <dbReference type="ARBA" id="ARBA00005675"/>
    </source>
</evidence>
<keyword evidence="20" id="KW-0378">Hydrolase</keyword>
<dbReference type="FunFam" id="3.40.50.1000:FF:000028">
    <property type="entry name" value="Calcium-transporting P-type ATPase, putative"/>
    <property type="match status" value="1"/>
</dbReference>
<comment type="similarity">
    <text evidence="2">Belongs to the cation transport ATPase (P-type) (TC 3.A.3) family. Type IIA subfamily.</text>
</comment>
<keyword evidence="21" id="KW-1185">Reference proteome</keyword>
<evidence type="ECO:0000256" key="1">
    <source>
        <dbReference type="ARBA" id="ARBA00004651"/>
    </source>
</evidence>
<accession>A0A381J6M5</accession>
<feature type="transmembrane region" description="Helical" evidence="18">
    <location>
        <begin position="737"/>
        <end position="761"/>
    </location>
</feature>
<dbReference type="SUPFAM" id="SSF81653">
    <property type="entry name" value="Calcium ATPase, transduction domain A"/>
    <property type="match status" value="1"/>
</dbReference>
<keyword evidence="10" id="KW-0547">Nucleotide-binding</keyword>